<gene>
    <name evidence="8" type="ORF">FA10DRAFT_277663</name>
</gene>
<dbReference type="GeneID" id="37045312"/>
<dbReference type="InParanoid" id="A0A316YWS7"/>
<feature type="compositionally biased region" description="Basic and acidic residues" evidence="5">
    <location>
        <begin position="19"/>
        <end position="30"/>
    </location>
</feature>
<name>A0A316YWS7_9BASI</name>
<dbReference type="Gene3D" id="1.10.3730.20">
    <property type="match status" value="1"/>
</dbReference>
<feature type="transmembrane region" description="Helical" evidence="6">
    <location>
        <begin position="215"/>
        <end position="232"/>
    </location>
</feature>
<evidence type="ECO:0000259" key="7">
    <source>
        <dbReference type="Pfam" id="PF00892"/>
    </source>
</evidence>
<dbReference type="EMBL" id="KZ819634">
    <property type="protein sequence ID" value="PWN93990.1"/>
    <property type="molecule type" value="Genomic_DNA"/>
</dbReference>
<feature type="transmembrane region" description="Helical" evidence="6">
    <location>
        <begin position="139"/>
        <end position="160"/>
    </location>
</feature>
<evidence type="ECO:0000256" key="3">
    <source>
        <dbReference type="ARBA" id="ARBA00022989"/>
    </source>
</evidence>
<accession>A0A316YWS7</accession>
<feature type="region of interest" description="Disordered" evidence="5">
    <location>
        <begin position="19"/>
        <end position="64"/>
    </location>
</feature>
<keyword evidence="9" id="KW-1185">Reference proteome</keyword>
<evidence type="ECO:0000256" key="5">
    <source>
        <dbReference type="SAM" id="MobiDB-lite"/>
    </source>
</evidence>
<feature type="transmembrane region" description="Helical" evidence="6">
    <location>
        <begin position="375"/>
        <end position="393"/>
    </location>
</feature>
<feature type="transmembrane region" description="Helical" evidence="6">
    <location>
        <begin position="313"/>
        <end position="337"/>
    </location>
</feature>
<evidence type="ECO:0000256" key="1">
    <source>
        <dbReference type="ARBA" id="ARBA00004141"/>
    </source>
</evidence>
<feature type="domain" description="EamA" evidence="7">
    <location>
        <begin position="283"/>
        <end position="415"/>
    </location>
</feature>
<feature type="compositionally biased region" description="Low complexity" evidence="5">
    <location>
        <begin position="53"/>
        <end position="64"/>
    </location>
</feature>
<proteinExistence type="predicted"/>
<dbReference type="SUPFAM" id="SSF103481">
    <property type="entry name" value="Multidrug resistance efflux transporter EmrE"/>
    <property type="match status" value="2"/>
</dbReference>
<comment type="subcellular location">
    <subcellularLocation>
        <location evidence="1">Membrane</location>
        <topology evidence="1">Multi-pass membrane protein</topology>
    </subcellularLocation>
</comment>
<evidence type="ECO:0000256" key="6">
    <source>
        <dbReference type="SAM" id="Phobius"/>
    </source>
</evidence>
<evidence type="ECO:0000313" key="8">
    <source>
        <dbReference type="EMBL" id="PWN93990.1"/>
    </source>
</evidence>
<dbReference type="Proteomes" id="UP000245768">
    <property type="component" value="Unassembled WGS sequence"/>
</dbReference>
<reference evidence="8 9" key="1">
    <citation type="journal article" date="2018" name="Mol. Biol. Evol.">
        <title>Broad Genomic Sampling Reveals a Smut Pathogenic Ancestry of the Fungal Clade Ustilaginomycotina.</title>
        <authorList>
            <person name="Kijpornyongpan T."/>
            <person name="Mondo S.J."/>
            <person name="Barry K."/>
            <person name="Sandor L."/>
            <person name="Lee J."/>
            <person name="Lipzen A."/>
            <person name="Pangilinan J."/>
            <person name="LaButti K."/>
            <person name="Hainaut M."/>
            <person name="Henrissat B."/>
            <person name="Grigoriev I.V."/>
            <person name="Spatafora J.W."/>
            <person name="Aime M.C."/>
        </authorList>
    </citation>
    <scope>NUCLEOTIDE SEQUENCE [LARGE SCALE GENOMIC DNA]</scope>
    <source>
        <strain evidence="8 9">MCA 4198</strain>
    </source>
</reference>
<feature type="transmembrane region" description="Helical" evidence="6">
    <location>
        <begin position="185"/>
        <end position="203"/>
    </location>
</feature>
<keyword evidence="2 6" id="KW-0812">Transmembrane</keyword>
<protein>
    <recommendedName>
        <fullName evidence="7">EamA domain-containing protein</fullName>
    </recommendedName>
</protein>
<keyword evidence="3 6" id="KW-1133">Transmembrane helix</keyword>
<dbReference type="OrthoDB" id="306876at2759"/>
<organism evidence="8 9">
    <name type="scientific">Acaromyces ingoldii</name>
    <dbReference type="NCBI Taxonomy" id="215250"/>
    <lineage>
        <taxon>Eukaryota</taxon>
        <taxon>Fungi</taxon>
        <taxon>Dikarya</taxon>
        <taxon>Basidiomycota</taxon>
        <taxon>Ustilaginomycotina</taxon>
        <taxon>Exobasidiomycetes</taxon>
        <taxon>Exobasidiales</taxon>
        <taxon>Cryptobasidiaceae</taxon>
        <taxon>Acaromyces</taxon>
    </lineage>
</organism>
<feature type="transmembrane region" description="Helical" evidence="6">
    <location>
        <begin position="343"/>
        <end position="363"/>
    </location>
</feature>
<evidence type="ECO:0000313" key="9">
    <source>
        <dbReference type="Proteomes" id="UP000245768"/>
    </source>
</evidence>
<dbReference type="RefSeq" id="XP_025381188.1">
    <property type="nucleotide sequence ID" value="XM_025523396.1"/>
</dbReference>
<feature type="domain" description="EamA" evidence="7">
    <location>
        <begin position="108"/>
        <end position="255"/>
    </location>
</feature>
<feature type="transmembrane region" description="Helical" evidence="6">
    <location>
        <begin position="108"/>
        <end position="127"/>
    </location>
</feature>
<feature type="transmembrane region" description="Helical" evidence="6">
    <location>
        <begin position="281"/>
        <end position="301"/>
    </location>
</feature>
<feature type="transmembrane region" description="Helical" evidence="6">
    <location>
        <begin position="244"/>
        <end position="261"/>
    </location>
</feature>
<keyword evidence="4 6" id="KW-0472">Membrane</keyword>
<dbReference type="PANTHER" id="PTHR22911">
    <property type="entry name" value="ACYL-MALONYL CONDENSING ENZYME-RELATED"/>
    <property type="match status" value="1"/>
</dbReference>
<sequence>MRLLSRFFQNSKGAISHNHERVPILRVHEPSDDDDDRDATGRQSAFATPPRPSSSSSSNEESVVGNVEALVPHPPSSCETTGNVENLSRSVRQVATDSQVYTHRRGNFGLLFITLAQLCFSIMNLLVKVLHQTQDISAFQIIGVETLIAYMGIQATMLYLREPDPCRRKAEETMKRYLGPRGTRALLVLRGICGFLSTLGLYLGLKVLSLGDATTIFFLSPLTTAILAHVFLHEPLRLTEVGCGLFSLVGVVLIARPDALLGDDTPRERKDWEHATASQRIEAVLFLLMAVVTTSTAFITIRKLGRETTWHNINYFSLFSWVCAFASMPLLGVEWVWPDSTASVTLLLLIGVFSLAAQILQTLGLQHERAGRAAALTYSQLIFAYVWQVTILGDGVELMSVYGTMIIITAAVAVTYFGPLPFFQMTDSPSVDLLSRLAWPGLAWPGLAASLV</sequence>
<dbReference type="PANTHER" id="PTHR22911:SF6">
    <property type="entry name" value="SOLUTE CARRIER FAMILY 35 MEMBER G1"/>
    <property type="match status" value="1"/>
</dbReference>
<dbReference type="GO" id="GO:0016020">
    <property type="term" value="C:membrane"/>
    <property type="evidence" value="ECO:0007669"/>
    <property type="project" value="UniProtKB-SubCell"/>
</dbReference>
<feature type="transmembrane region" description="Helical" evidence="6">
    <location>
        <begin position="399"/>
        <end position="418"/>
    </location>
</feature>
<dbReference type="InterPro" id="IPR037185">
    <property type="entry name" value="EmrE-like"/>
</dbReference>
<dbReference type="AlphaFoldDB" id="A0A316YWS7"/>
<dbReference type="InterPro" id="IPR000620">
    <property type="entry name" value="EamA_dom"/>
</dbReference>
<evidence type="ECO:0000256" key="2">
    <source>
        <dbReference type="ARBA" id="ARBA00022692"/>
    </source>
</evidence>
<dbReference type="Pfam" id="PF00892">
    <property type="entry name" value="EamA"/>
    <property type="match status" value="2"/>
</dbReference>
<evidence type="ECO:0000256" key="4">
    <source>
        <dbReference type="ARBA" id="ARBA00023136"/>
    </source>
</evidence>